<protein>
    <submittedName>
        <fullName evidence="2">Uncharacterized protein</fullName>
    </submittedName>
</protein>
<comment type="caution">
    <text evidence="2">The sequence shown here is derived from an EMBL/GenBank/DDBJ whole genome shotgun (WGS) entry which is preliminary data.</text>
</comment>
<name>A0A1W0CP76_9NEIS</name>
<dbReference type="Proteomes" id="UP000192721">
    <property type="component" value="Unassembled WGS sequence"/>
</dbReference>
<dbReference type="EMBL" id="MUKV01000022">
    <property type="protein sequence ID" value="OQS36501.1"/>
    <property type="molecule type" value="Genomic_DNA"/>
</dbReference>
<dbReference type="AlphaFoldDB" id="A0A1W0CP76"/>
<organism evidence="2 3">
    <name type="scientific">Chromobacterium haemolyticum</name>
    <dbReference type="NCBI Taxonomy" id="394935"/>
    <lineage>
        <taxon>Bacteria</taxon>
        <taxon>Pseudomonadati</taxon>
        <taxon>Pseudomonadota</taxon>
        <taxon>Betaproteobacteria</taxon>
        <taxon>Neisseriales</taxon>
        <taxon>Chromobacteriaceae</taxon>
        <taxon>Chromobacterium</taxon>
    </lineage>
</organism>
<dbReference type="RefSeq" id="WP_081556121.1">
    <property type="nucleotide sequence ID" value="NZ_MUKV01000022.1"/>
</dbReference>
<evidence type="ECO:0000256" key="1">
    <source>
        <dbReference type="SAM" id="MobiDB-lite"/>
    </source>
</evidence>
<sequence>MIETPDIIEIELSAPYRVQGEAARGQSVWLLARLWHAYHFGDGSVSAAALRLGFPGQNNIRMLISRAFADFARWGVQAGWGAAHGQPISTLPLNGRSRGPFWLTADMASRLRFSAGGVEVERDWLEHFLGLRRERPENPAGDLSNLMRDMRFWQQMAQAIRDEYDGFGRRPSRQVAESFHVARQFADDDFQQALALMKESLAWRRSAQLDGSRSALKRLDRVLDAGSVHHAHPTFAAMACIVRAWERYTHGDAEAAQTMLEHLQTSPELQPVFRYNPRVRFECLNLMALLHKHAATSGAGIARQQGQAGAALQALSGALEAAYEADSIDAAQHVAANIGWCLWLFWQQGLIDPERKQQVSAVQLQAMRWLGLSEWICDRFGYGSGSAWNLIFILRIARGNCPPPRSRSLAAFRAQQPLALETAIAALHPLHASLSPAKGFSRWSSAAVLALDEQIAGNAAFPPLQQANLLLEAAWFLLHEQGAGREAADALSRLQALLPSLRRSERSFFNGELQRLPIEAPLAEPSPAQKNSRQSRLNTVRPV</sequence>
<accession>A0A1W0CP76</accession>
<proteinExistence type="predicted"/>
<feature type="region of interest" description="Disordered" evidence="1">
    <location>
        <begin position="520"/>
        <end position="543"/>
    </location>
</feature>
<feature type="compositionally biased region" description="Polar residues" evidence="1">
    <location>
        <begin position="528"/>
        <end position="543"/>
    </location>
</feature>
<reference evidence="2 3" key="1">
    <citation type="submission" date="2017-02" db="EMBL/GenBank/DDBJ databases">
        <title>Chromobacterium haemolyticum H5244.</title>
        <authorList>
            <person name="Gulvik C.A."/>
        </authorList>
    </citation>
    <scope>NUCLEOTIDE SEQUENCE [LARGE SCALE GENOMIC DNA]</scope>
    <source>
        <strain evidence="2 3">H5244</strain>
    </source>
</reference>
<evidence type="ECO:0000313" key="3">
    <source>
        <dbReference type="Proteomes" id="UP000192721"/>
    </source>
</evidence>
<evidence type="ECO:0000313" key="2">
    <source>
        <dbReference type="EMBL" id="OQS36501.1"/>
    </source>
</evidence>
<gene>
    <name evidence="2" type="ORF">B0T45_15650</name>
</gene>